<name>A0A939T8W8_9ACTN</name>
<proteinExistence type="predicted"/>
<evidence type="ECO:0000259" key="1">
    <source>
        <dbReference type="Pfam" id="PF13349"/>
    </source>
</evidence>
<comment type="caution">
    <text evidence="2">The sequence shown here is derived from an EMBL/GenBank/DDBJ whole genome shotgun (WGS) entry which is preliminary data.</text>
</comment>
<dbReference type="Gene3D" id="2.160.20.120">
    <property type="match status" value="1"/>
</dbReference>
<evidence type="ECO:0000313" key="2">
    <source>
        <dbReference type="EMBL" id="MBO2447355.1"/>
    </source>
</evidence>
<sequence length="220" mass="22081">MQTFAATASITTVLDIPAGQIQLTAADRADATVEVQPADASKSRDVKATEQTSVDFRDGILRIQTAAKNQLMGPSGAVQVTVHLPAGSAVQGKVASADVHSTGPLGEVSFEAAHGQLAFDETGDAQLTVQAGDVQVGRLSGAATITTSKGDIRIAEATGGALVLTTQAGEISVGAATGVSASLDASTSSGRVHNTLKNDGTSQLTIQATTSVGDIVARSL</sequence>
<dbReference type="AlphaFoldDB" id="A0A939T8W8"/>
<accession>A0A939T8W8</accession>
<gene>
    <name evidence="2" type="ORF">J4573_09685</name>
</gene>
<keyword evidence="3" id="KW-1185">Reference proteome</keyword>
<protein>
    <submittedName>
        <fullName evidence="2">DUF4097 family beta strand repeat protein</fullName>
    </submittedName>
</protein>
<reference evidence="2" key="1">
    <citation type="submission" date="2021-03" db="EMBL/GenBank/DDBJ databases">
        <authorList>
            <person name="Kanchanasin P."/>
            <person name="Saeng-In P."/>
            <person name="Phongsopitanun W."/>
            <person name="Yuki M."/>
            <person name="Kudo T."/>
            <person name="Ohkuma M."/>
            <person name="Tanasupawat S."/>
        </authorList>
    </citation>
    <scope>NUCLEOTIDE SEQUENCE</scope>
    <source>
        <strain evidence="2">GKU 128</strain>
    </source>
</reference>
<dbReference type="Pfam" id="PF13349">
    <property type="entry name" value="DUF4097"/>
    <property type="match status" value="1"/>
</dbReference>
<organism evidence="2 3">
    <name type="scientific">Actinomadura barringtoniae</name>
    <dbReference type="NCBI Taxonomy" id="1427535"/>
    <lineage>
        <taxon>Bacteria</taxon>
        <taxon>Bacillati</taxon>
        <taxon>Actinomycetota</taxon>
        <taxon>Actinomycetes</taxon>
        <taxon>Streptosporangiales</taxon>
        <taxon>Thermomonosporaceae</taxon>
        <taxon>Actinomadura</taxon>
    </lineage>
</organism>
<feature type="domain" description="DUF4097" evidence="1">
    <location>
        <begin position="20"/>
        <end position="215"/>
    </location>
</feature>
<dbReference type="InterPro" id="IPR025164">
    <property type="entry name" value="Toastrack_DUF4097"/>
</dbReference>
<evidence type="ECO:0000313" key="3">
    <source>
        <dbReference type="Proteomes" id="UP000669179"/>
    </source>
</evidence>
<dbReference type="Proteomes" id="UP000669179">
    <property type="component" value="Unassembled WGS sequence"/>
</dbReference>
<dbReference type="RefSeq" id="WP_208254933.1">
    <property type="nucleotide sequence ID" value="NZ_JAGEOJ010000003.1"/>
</dbReference>
<dbReference type="EMBL" id="JAGEOJ010000003">
    <property type="protein sequence ID" value="MBO2447355.1"/>
    <property type="molecule type" value="Genomic_DNA"/>
</dbReference>